<keyword evidence="5" id="KW-0539">Nucleus</keyword>
<dbReference type="Gene3D" id="3.30.160.60">
    <property type="entry name" value="Classic Zinc Finger"/>
    <property type="match status" value="6"/>
</dbReference>
<evidence type="ECO:0000256" key="7">
    <source>
        <dbReference type="PROSITE-ProRule" id="PRU00042"/>
    </source>
</evidence>
<reference evidence="10 11" key="1">
    <citation type="journal article" date="2024" name="BMC Genomics">
        <title>Genome assembly of redclaw crayfish (Cherax quadricarinatus) provides insights into its immune adaptation and hypoxia tolerance.</title>
        <authorList>
            <person name="Liu Z."/>
            <person name="Zheng J."/>
            <person name="Li H."/>
            <person name="Fang K."/>
            <person name="Wang S."/>
            <person name="He J."/>
            <person name="Zhou D."/>
            <person name="Weng S."/>
            <person name="Chi M."/>
            <person name="Gu Z."/>
            <person name="He J."/>
            <person name="Li F."/>
            <person name="Wang M."/>
        </authorList>
    </citation>
    <scope>NUCLEOTIDE SEQUENCE [LARGE SCALE GENOMIC DNA]</scope>
    <source>
        <strain evidence="10">ZL_2023a</strain>
    </source>
</reference>
<evidence type="ECO:0000256" key="2">
    <source>
        <dbReference type="ARBA" id="ARBA00022737"/>
    </source>
</evidence>
<dbReference type="PROSITE" id="PS00028">
    <property type="entry name" value="ZINC_FINGER_C2H2_1"/>
    <property type="match status" value="6"/>
</dbReference>
<feature type="domain" description="C2H2-type" evidence="9">
    <location>
        <begin position="348"/>
        <end position="375"/>
    </location>
</feature>
<gene>
    <name evidence="10" type="ORF">OTU49_005706</name>
</gene>
<keyword evidence="2" id="KW-0677">Repeat</keyword>
<accession>A0AAW0Y910</accession>
<feature type="domain" description="C2H2-type" evidence="9">
    <location>
        <begin position="492"/>
        <end position="515"/>
    </location>
</feature>
<dbReference type="GO" id="GO:0000981">
    <property type="term" value="F:DNA-binding transcription factor activity, RNA polymerase II-specific"/>
    <property type="evidence" value="ECO:0007669"/>
    <property type="project" value="TreeGrafter"/>
</dbReference>
<proteinExistence type="inferred from homology"/>
<keyword evidence="3 7" id="KW-0863">Zinc-finger</keyword>
<feature type="domain" description="C2H2-type" evidence="9">
    <location>
        <begin position="435"/>
        <end position="462"/>
    </location>
</feature>
<feature type="domain" description="C2H2-type" evidence="9">
    <location>
        <begin position="520"/>
        <end position="547"/>
    </location>
</feature>
<feature type="region of interest" description="Disordered" evidence="8">
    <location>
        <begin position="216"/>
        <end position="322"/>
    </location>
</feature>
<keyword evidence="11" id="KW-1185">Reference proteome</keyword>
<dbReference type="PANTHER" id="PTHR24388:SF104">
    <property type="entry name" value="AT-RICH BINDING PROTEIN-RELATED"/>
    <property type="match status" value="1"/>
</dbReference>
<dbReference type="GO" id="GO:0008270">
    <property type="term" value="F:zinc ion binding"/>
    <property type="evidence" value="ECO:0007669"/>
    <property type="project" value="UniProtKB-KW"/>
</dbReference>
<comment type="caution">
    <text evidence="10">The sequence shown here is derived from an EMBL/GenBank/DDBJ whole genome shotgun (WGS) entry which is preliminary data.</text>
</comment>
<dbReference type="EMBL" id="JARKIK010000004">
    <property type="protein sequence ID" value="KAK8752467.1"/>
    <property type="molecule type" value="Genomic_DNA"/>
</dbReference>
<evidence type="ECO:0000313" key="11">
    <source>
        <dbReference type="Proteomes" id="UP001445076"/>
    </source>
</evidence>
<evidence type="ECO:0000256" key="8">
    <source>
        <dbReference type="SAM" id="MobiDB-lite"/>
    </source>
</evidence>
<dbReference type="InterPro" id="IPR050527">
    <property type="entry name" value="Snail/Krueppel_Znf"/>
</dbReference>
<organism evidence="10 11">
    <name type="scientific">Cherax quadricarinatus</name>
    <name type="common">Australian red claw crayfish</name>
    <dbReference type="NCBI Taxonomy" id="27406"/>
    <lineage>
        <taxon>Eukaryota</taxon>
        <taxon>Metazoa</taxon>
        <taxon>Ecdysozoa</taxon>
        <taxon>Arthropoda</taxon>
        <taxon>Crustacea</taxon>
        <taxon>Multicrustacea</taxon>
        <taxon>Malacostraca</taxon>
        <taxon>Eumalacostraca</taxon>
        <taxon>Eucarida</taxon>
        <taxon>Decapoda</taxon>
        <taxon>Pleocyemata</taxon>
        <taxon>Astacidea</taxon>
        <taxon>Parastacoidea</taxon>
        <taxon>Parastacidae</taxon>
        <taxon>Cherax</taxon>
    </lineage>
</organism>
<dbReference type="Pfam" id="PF00096">
    <property type="entry name" value="zf-C2H2"/>
    <property type="match status" value="4"/>
</dbReference>
<keyword evidence="1" id="KW-0479">Metal-binding</keyword>
<feature type="domain" description="C2H2-type" evidence="9">
    <location>
        <begin position="406"/>
        <end position="434"/>
    </location>
</feature>
<protein>
    <recommendedName>
        <fullName evidence="9">C2H2-type domain-containing protein</fullName>
    </recommendedName>
</protein>
<dbReference type="PROSITE" id="PS50157">
    <property type="entry name" value="ZINC_FINGER_C2H2_2"/>
    <property type="match status" value="6"/>
</dbReference>
<dbReference type="Proteomes" id="UP001445076">
    <property type="component" value="Unassembled WGS sequence"/>
</dbReference>
<dbReference type="InterPro" id="IPR036236">
    <property type="entry name" value="Znf_C2H2_sf"/>
</dbReference>
<evidence type="ECO:0000259" key="9">
    <source>
        <dbReference type="PROSITE" id="PS50157"/>
    </source>
</evidence>
<feature type="compositionally biased region" description="Polar residues" evidence="8">
    <location>
        <begin position="218"/>
        <end position="251"/>
    </location>
</feature>
<feature type="non-terminal residue" evidence="10">
    <location>
        <position position="1"/>
    </location>
</feature>
<keyword evidence="4" id="KW-0862">Zinc</keyword>
<evidence type="ECO:0000256" key="3">
    <source>
        <dbReference type="ARBA" id="ARBA00022771"/>
    </source>
</evidence>
<dbReference type="GO" id="GO:0005634">
    <property type="term" value="C:nucleus"/>
    <property type="evidence" value="ECO:0007669"/>
    <property type="project" value="UniProtKB-SubCell"/>
</dbReference>
<dbReference type="PANTHER" id="PTHR24388">
    <property type="entry name" value="ZINC FINGER PROTEIN"/>
    <property type="match status" value="1"/>
</dbReference>
<sequence>LAAAIYMRRRFIKSSYLYFTLYYYKMELGFSNILNEVDELLSKLDKLPDDVRLQAFKKFSQKVSGLRVRGGERRRGRGRGSSRCTESSLLTDDQTNISKEVVTVKEEPKISDDSDELDTQKSTQVDVLLKYKEIGERTLKQDKLKVEKKKGKVLPEDIIVSGRRHTKKVDYRQFAEYGHGTDIKLEEMDQGGNQQQVFFHVKRGRGRPRKYPLVEAAQVSSTHKSSSPLVSGTQSDGKWKTPTTQSDTGKNGNEKANEISDTNPDSSLDLLESCLKESGIKAVETEREEKRNNEEQERGEERKPNPTAVIKEEPAQDNANDEAQKVYVCDSLEAVEKVPRKKSVKSQFKCEKCGKMYSTISILKAHQVRHRDKADLPFQCEKCDFRAASKIELLRHSYKHTDTQLYVCEICGNTFSRDSSLKEHIEYVHAKTRRLKCALCNYVTHRCATMRNHLMIHEGARPVIACPVCGVTFRSKRNLRAHLFSHAGAKPFACEECGKKFIMRNRLAAHKLQVHGPRAHSCPQCVKCFPTIHHLRRHIRIHTGEKPYKCCFCAFSCNTQGNLIKHIRQVHDKINFTYKDFLRESGKEEQQEAVDDGDLEKMSKEGRELAQKLLPTLGEWMGQTLTVDQLREKVKKEKDTKVAALKEQQARRKRRVLRKTSSSTKPSTYYCETDGKITLYTLAGSTDDGIHIDAPMDEHVTVETGLGGLSDNQYLLTHTDDSGCVMIIPWDMSLIGESEDGEEEGEWTQQTLRGDKVVRNNSVVDEVVTIKVPKDEINMPNIVTDNNISTLESALELSTVVKQEECPTDIQVSDNIIHVNNLNEVVDEFNPLDVKGVVRPAMNVSVIPDKNLCKQLPESIQVIASNEPVDESVPNASNFVLPEGYIVDDDGQFIQLTDNVIDTNLLLRQMGQVVRGADAPEVTINKITSNVYSLMSQGSDGQEGETFVITTQNGEEEEEEESSPLSCERVEGSVAQVNLLPVEDEDDRQSALVLIVNAEDLDHS</sequence>
<comment type="similarity">
    <text evidence="6">Belongs to the snail C2H2-type zinc-finger protein family.</text>
</comment>
<dbReference type="SUPFAM" id="SSF57667">
    <property type="entry name" value="beta-beta-alpha zinc fingers"/>
    <property type="match status" value="5"/>
</dbReference>
<dbReference type="GO" id="GO:0000978">
    <property type="term" value="F:RNA polymerase II cis-regulatory region sequence-specific DNA binding"/>
    <property type="evidence" value="ECO:0007669"/>
    <property type="project" value="TreeGrafter"/>
</dbReference>
<dbReference type="SMART" id="SM00355">
    <property type="entry name" value="ZnF_C2H2"/>
    <property type="match status" value="8"/>
</dbReference>
<evidence type="ECO:0000256" key="6">
    <source>
        <dbReference type="ARBA" id="ARBA00037948"/>
    </source>
</evidence>
<evidence type="ECO:0000313" key="10">
    <source>
        <dbReference type="EMBL" id="KAK8752467.1"/>
    </source>
</evidence>
<evidence type="ECO:0000256" key="1">
    <source>
        <dbReference type="ARBA" id="ARBA00022723"/>
    </source>
</evidence>
<feature type="domain" description="C2H2-type" evidence="9">
    <location>
        <begin position="464"/>
        <end position="491"/>
    </location>
</feature>
<dbReference type="AlphaFoldDB" id="A0AAW0Y910"/>
<feature type="compositionally biased region" description="Basic and acidic residues" evidence="8">
    <location>
        <begin position="274"/>
        <end position="314"/>
    </location>
</feature>
<evidence type="ECO:0000256" key="4">
    <source>
        <dbReference type="ARBA" id="ARBA00022833"/>
    </source>
</evidence>
<dbReference type="InterPro" id="IPR013087">
    <property type="entry name" value="Znf_C2H2_type"/>
</dbReference>
<name>A0AAW0Y910_CHEQU</name>
<evidence type="ECO:0000256" key="5">
    <source>
        <dbReference type="ARBA" id="ARBA00023242"/>
    </source>
</evidence>